<dbReference type="EMBL" id="VYQF01000011">
    <property type="protein sequence ID" value="KAA9035650.1"/>
    <property type="molecule type" value="Genomic_DNA"/>
</dbReference>
<keyword evidence="2" id="KW-1185">Reference proteome</keyword>
<dbReference type="InterPro" id="IPR052732">
    <property type="entry name" value="Cell-binding_unc_protein"/>
</dbReference>
<name>A0A5J5IEI4_9BACT</name>
<dbReference type="SUPFAM" id="SSF56112">
    <property type="entry name" value="Protein kinase-like (PK-like)"/>
    <property type="match status" value="1"/>
</dbReference>
<dbReference type="PANTHER" id="PTHR43883:SF1">
    <property type="entry name" value="GLUCONOKINASE"/>
    <property type="match status" value="1"/>
</dbReference>
<dbReference type="InterPro" id="IPR011009">
    <property type="entry name" value="Kinase-like_dom_sf"/>
</dbReference>
<evidence type="ECO:0000313" key="1">
    <source>
        <dbReference type="EMBL" id="KAA9035650.1"/>
    </source>
</evidence>
<dbReference type="AlphaFoldDB" id="A0A5J5IEI4"/>
<reference evidence="1 2" key="1">
    <citation type="submission" date="2019-09" db="EMBL/GenBank/DDBJ databases">
        <title>Draft genome sequence of Ginsengibacter sp. BR5-29.</title>
        <authorList>
            <person name="Im W.-T."/>
        </authorList>
    </citation>
    <scope>NUCLEOTIDE SEQUENCE [LARGE SCALE GENOMIC DNA]</scope>
    <source>
        <strain evidence="1 2">BR5-29</strain>
    </source>
</reference>
<organism evidence="1 2">
    <name type="scientific">Ginsengibacter hankyongi</name>
    <dbReference type="NCBI Taxonomy" id="2607284"/>
    <lineage>
        <taxon>Bacteria</taxon>
        <taxon>Pseudomonadati</taxon>
        <taxon>Bacteroidota</taxon>
        <taxon>Chitinophagia</taxon>
        <taxon>Chitinophagales</taxon>
        <taxon>Chitinophagaceae</taxon>
        <taxon>Ginsengibacter</taxon>
    </lineage>
</organism>
<dbReference type="Proteomes" id="UP000326903">
    <property type="component" value="Unassembled WGS sequence"/>
</dbReference>
<evidence type="ECO:0000313" key="2">
    <source>
        <dbReference type="Proteomes" id="UP000326903"/>
    </source>
</evidence>
<comment type="caution">
    <text evidence="1">The sequence shown here is derived from an EMBL/GenBank/DDBJ whole genome shotgun (WGS) entry which is preliminary data.</text>
</comment>
<sequence length="336" mass="39365">MTKEQINRLVSDGIFPDVSGNRELIETHISWVIKCNKFVYKIKKPVHYSFLDFSTVELRRHFCEREIELNRRLAKKVYLDVLPIHEWKSKFIVGGKGGKIIDNTVRMLKLDANKQMDHLLKKNQVTKSHIKKLAKTIAGFHKRTEIIYEKDFMKIKQDFSDLKVDKTFLVNQLGSEYNNMINDAVEKSDSFIEQNKELLAARLRDGLYRDCHGDLHSRNIFLLPAPLPFDCIEFNDDFRQIDVVNEIAFLCMDLDAFGREDLSALFIDYYNRFFPAIKTNKDHTLFIYYKSYRANVRAKVNGLRAKSAANKEDRTKALSEAEKYLRLMNDYLRSVG</sequence>
<proteinExistence type="predicted"/>
<dbReference type="PANTHER" id="PTHR43883">
    <property type="entry name" value="SLR0207 PROTEIN"/>
    <property type="match status" value="1"/>
</dbReference>
<accession>A0A5J5IEI4</accession>
<evidence type="ECO:0008006" key="3">
    <source>
        <dbReference type="Google" id="ProtNLM"/>
    </source>
</evidence>
<protein>
    <recommendedName>
        <fullName evidence="3">Aminoglycoside phosphotransferase domain-containing protein</fullName>
    </recommendedName>
</protein>
<gene>
    <name evidence="1" type="ORF">FW778_20720</name>
</gene>
<dbReference type="RefSeq" id="WP_150416806.1">
    <property type="nucleotide sequence ID" value="NZ_VYQF01000011.1"/>
</dbReference>